<reference evidence="2 3" key="1">
    <citation type="submission" date="2015-09" db="EMBL/GenBank/DDBJ databases">
        <title>Host preference determinants of Valsa canker pathogens revealed by comparative genomics.</title>
        <authorList>
            <person name="Yin Z."/>
            <person name="Huang L."/>
        </authorList>
    </citation>
    <scope>NUCLEOTIDE SEQUENCE [LARGE SCALE GENOMIC DNA]</scope>
    <source>
        <strain evidence="2 3">YSFL</strain>
    </source>
</reference>
<feature type="compositionally biased region" description="Basic and acidic residues" evidence="1">
    <location>
        <begin position="68"/>
        <end position="82"/>
    </location>
</feature>
<dbReference type="OrthoDB" id="5181940at2759"/>
<dbReference type="SUPFAM" id="SSF54427">
    <property type="entry name" value="NTF2-like"/>
    <property type="match status" value="1"/>
</dbReference>
<comment type="caution">
    <text evidence="2">The sequence shown here is derived from an EMBL/GenBank/DDBJ whole genome shotgun (WGS) entry which is preliminary data.</text>
</comment>
<evidence type="ECO:0008006" key="4">
    <source>
        <dbReference type="Google" id="ProtNLM"/>
    </source>
</evidence>
<sequence>MTAIDTQVAEDAGAIKALIQAFFDAINAADTKALQSCFFPGANLTIIRQDPALLPPPPGGEEEATTGQRRDSREESKGDERKKLTVVIRTSIEEFVRLLEDGKKRREGKPGPVLHESPDLEATEVRTDGLFGVAWSPFRVTFDGVLHHYGTMAYTLGQRLVEEEEEEAGGEKQVQGQKQKQRMVWRVEGLTQNYRRTPGWSVAEGEGVGVPF</sequence>
<feature type="region of interest" description="Disordered" evidence="1">
    <location>
        <begin position="49"/>
        <end position="82"/>
    </location>
</feature>
<name>A0A423W5R8_CYTCH</name>
<dbReference type="Gene3D" id="3.10.450.50">
    <property type="match status" value="1"/>
</dbReference>
<dbReference type="AlphaFoldDB" id="A0A423W5R8"/>
<dbReference type="Proteomes" id="UP000284375">
    <property type="component" value="Unassembled WGS sequence"/>
</dbReference>
<keyword evidence="3" id="KW-1185">Reference proteome</keyword>
<evidence type="ECO:0000313" key="3">
    <source>
        <dbReference type="Proteomes" id="UP000284375"/>
    </source>
</evidence>
<dbReference type="InterPro" id="IPR032710">
    <property type="entry name" value="NTF2-like_dom_sf"/>
</dbReference>
<proteinExistence type="predicted"/>
<evidence type="ECO:0000313" key="2">
    <source>
        <dbReference type="EMBL" id="ROV98659.1"/>
    </source>
</evidence>
<gene>
    <name evidence="2" type="ORF">VSDG_04309</name>
</gene>
<protein>
    <recommendedName>
        <fullName evidence="4">SnoaL-like domain-containing protein</fullName>
    </recommendedName>
</protein>
<organism evidence="2 3">
    <name type="scientific">Cytospora chrysosperma</name>
    <name type="common">Cytospora canker fungus</name>
    <name type="synonym">Sphaeria chrysosperma</name>
    <dbReference type="NCBI Taxonomy" id="252740"/>
    <lineage>
        <taxon>Eukaryota</taxon>
        <taxon>Fungi</taxon>
        <taxon>Dikarya</taxon>
        <taxon>Ascomycota</taxon>
        <taxon>Pezizomycotina</taxon>
        <taxon>Sordariomycetes</taxon>
        <taxon>Sordariomycetidae</taxon>
        <taxon>Diaporthales</taxon>
        <taxon>Cytosporaceae</taxon>
        <taxon>Cytospora</taxon>
    </lineage>
</organism>
<dbReference type="EMBL" id="LJZO01000013">
    <property type="protein sequence ID" value="ROV98659.1"/>
    <property type="molecule type" value="Genomic_DNA"/>
</dbReference>
<accession>A0A423W5R8</accession>
<evidence type="ECO:0000256" key="1">
    <source>
        <dbReference type="SAM" id="MobiDB-lite"/>
    </source>
</evidence>